<evidence type="ECO:0000313" key="2">
    <source>
        <dbReference type="EMBL" id="AUS05764.1"/>
    </source>
</evidence>
<dbReference type="AlphaFoldDB" id="A0A2I7SIT6"/>
<evidence type="ECO:0000256" key="1">
    <source>
        <dbReference type="SAM" id="Phobius"/>
    </source>
</evidence>
<feature type="transmembrane region" description="Helical" evidence="1">
    <location>
        <begin position="113"/>
        <end position="140"/>
    </location>
</feature>
<dbReference type="Proteomes" id="UP000236592">
    <property type="component" value="Chromosome"/>
</dbReference>
<feature type="transmembrane region" description="Helical" evidence="1">
    <location>
        <begin position="74"/>
        <end position="93"/>
    </location>
</feature>
<dbReference type="RefSeq" id="WP_102995770.1">
    <property type="nucleotide sequence ID" value="NZ_CP025938.1"/>
</dbReference>
<feature type="transmembrane region" description="Helical" evidence="1">
    <location>
        <begin position="146"/>
        <end position="164"/>
    </location>
</feature>
<organism evidence="2 3">
    <name type="scientific">Pseudotamlana carrageenivorans</name>
    <dbReference type="NCBI Taxonomy" id="2069432"/>
    <lineage>
        <taxon>Bacteria</taxon>
        <taxon>Pseudomonadati</taxon>
        <taxon>Bacteroidota</taxon>
        <taxon>Flavobacteriia</taxon>
        <taxon>Flavobacteriales</taxon>
        <taxon>Flavobacteriaceae</taxon>
        <taxon>Pseudotamlana</taxon>
    </lineage>
</organism>
<dbReference type="KEGG" id="taj:C1A40_09925"/>
<keyword evidence="1" id="KW-0472">Membrane</keyword>
<keyword evidence="1" id="KW-1133">Transmembrane helix</keyword>
<proteinExistence type="predicted"/>
<dbReference type="OrthoDB" id="1132160at2"/>
<feature type="transmembrane region" description="Helical" evidence="1">
    <location>
        <begin position="51"/>
        <end position="68"/>
    </location>
</feature>
<accession>A0A2I7SIT6</accession>
<gene>
    <name evidence="2" type="ORF">C1A40_09925</name>
</gene>
<feature type="transmembrane region" description="Helical" evidence="1">
    <location>
        <begin position="12"/>
        <end position="44"/>
    </location>
</feature>
<protein>
    <submittedName>
        <fullName evidence="2">Rod shape-determining protein MreD</fullName>
    </submittedName>
</protein>
<dbReference type="EMBL" id="CP025938">
    <property type="protein sequence ID" value="AUS05764.1"/>
    <property type="molecule type" value="Genomic_DNA"/>
</dbReference>
<keyword evidence="1" id="KW-0812">Transmembrane</keyword>
<keyword evidence="3" id="KW-1185">Reference proteome</keyword>
<sequence>MNSILSVHTVRFIVLIIFQVLVLNHINFLGYINPYLYILFIALFPIKNNRLIIIILSFLLGLILDIFLDSGGIHAGASVFIAYVRPVFLKFAFGSMYEHQVIKFNTVEFGSKLTYFSLLTVTHHFILFLLEVFSFSKIIFILEKTLYSSIFTILLGVLMTIIFSRKIK</sequence>
<name>A0A2I7SIT6_9FLAO</name>
<reference evidence="3" key="1">
    <citation type="submission" date="2018-01" db="EMBL/GenBank/DDBJ databases">
        <title>Complete genome of Tamlana sp. UJ94.</title>
        <authorList>
            <person name="Jung J."/>
            <person name="Chung D."/>
            <person name="Bae S.S."/>
            <person name="Baek K."/>
        </authorList>
    </citation>
    <scope>NUCLEOTIDE SEQUENCE [LARGE SCALE GENOMIC DNA]</scope>
    <source>
        <strain evidence="3">UJ94</strain>
    </source>
</reference>
<evidence type="ECO:0000313" key="3">
    <source>
        <dbReference type="Proteomes" id="UP000236592"/>
    </source>
</evidence>